<dbReference type="OrthoDB" id="6315383at2"/>
<gene>
    <name evidence="1" type="ORF">FW780_06545</name>
</gene>
<reference evidence="1 2" key="1">
    <citation type="journal article" date="2015" name="Int. J. Syst. Evol. Microbiol.">
        <title>Chryseobacterium sediminis sp. nov., isolated from a river sediment.</title>
        <authorList>
            <person name="Kampfer P."/>
            <person name="Busse H.J."/>
            <person name="McInroy J.A."/>
            <person name="Glaeser S.P."/>
        </authorList>
    </citation>
    <scope>NUCLEOTIDE SEQUENCE [LARGE SCALE GENOMIC DNA]</scope>
    <source>
        <strain evidence="1 2">IMT-174</strain>
    </source>
</reference>
<dbReference type="AlphaFoldDB" id="A0A5B2UBA6"/>
<evidence type="ECO:0000313" key="1">
    <source>
        <dbReference type="EMBL" id="KAA2223849.1"/>
    </source>
</evidence>
<dbReference type="EMBL" id="VUNZ01000001">
    <property type="protein sequence ID" value="KAA2223849.1"/>
    <property type="molecule type" value="Genomic_DNA"/>
</dbReference>
<sequence length="283" mass="32795">MSTPLNIIFSWFEKGDIPTEYQFKQTFSSFRHLDEKIKMDEVTGLNEAFQKTLSATTFTSHLEDENAHISVLAKRNASNLTDVNVDEWKEKLKIKFAATIDGNEETGNVYTKEQIEEIVNVFQAKDDEMLEHISRINQILASNDPNLDELQEIVDYIKENRKQIELLKEVVIRNISDDQINLAGLYSHWGTITYQNQFNDLVYDKIKNIEDAANAEKIKYEERVRGDSRIKHDLDTLSFVIDAYDTVTMFTIPIKVRRIDTNTIEVLFDSVPPNIIQLTIKKI</sequence>
<name>A0A5B2UBA6_9FLAO</name>
<proteinExistence type="predicted"/>
<accession>A0A5B2UBA6</accession>
<comment type="caution">
    <text evidence="1">The sequence shown here is derived from an EMBL/GenBank/DDBJ whole genome shotgun (WGS) entry which is preliminary data.</text>
</comment>
<organism evidence="1 2">
    <name type="scientific">Chryseobacterium sediminis</name>
    <dbReference type="NCBI Taxonomy" id="1679494"/>
    <lineage>
        <taxon>Bacteria</taxon>
        <taxon>Pseudomonadati</taxon>
        <taxon>Bacteroidota</taxon>
        <taxon>Flavobacteriia</taxon>
        <taxon>Flavobacteriales</taxon>
        <taxon>Weeksellaceae</taxon>
        <taxon>Chryseobacterium group</taxon>
        <taxon>Chryseobacterium</taxon>
    </lineage>
</organism>
<dbReference type="Proteomes" id="UP000323082">
    <property type="component" value="Unassembled WGS sequence"/>
</dbReference>
<protein>
    <submittedName>
        <fullName evidence="1">Uncharacterized protein</fullName>
    </submittedName>
</protein>
<dbReference type="RefSeq" id="WP_149832755.1">
    <property type="nucleotide sequence ID" value="NZ_VUNZ01000001.1"/>
</dbReference>
<evidence type="ECO:0000313" key="2">
    <source>
        <dbReference type="Proteomes" id="UP000323082"/>
    </source>
</evidence>